<dbReference type="RefSeq" id="WP_255929590.1">
    <property type="nucleotide sequence ID" value="NZ_JANFQP010000002.1"/>
</dbReference>
<organism evidence="1 2">
    <name type="scientific">Kaistella montana</name>
    <dbReference type="NCBI Taxonomy" id="1849733"/>
    <lineage>
        <taxon>Bacteria</taxon>
        <taxon>Pseudomonadati</taxon>
        <taxon>Bacteroidota</taxon>
        <taxon>Flavobacteriia</taxon>
        <taxon>Flavobacteriales</taxon>
        <taxon>Weeksellaceae</taxon>
        <taxon>Chryseobacterium group</taxon>
        <taxon>Kaistella</taxon>
    </lineage>
</organism>
<dbReference type="EMBL" id="JBHULG010000002">
    <property type="protein sequence ID" value="MFD2545442.1"/>
    <property type="molecule type" value="Genomic_DNA"/>
</dbReference>
<keyword evidence="2" id="KW-1185">Reference proteome</keyword>
<protein>
    <submittedName>
        <fullName evidence="1">Uncharacterized protein</fullName>
    </submittedName>
</protein>
<gene>
    <name evidence="1" type="ORF">ACFSO8_08215</name>
</gene>
<proteinExistence type="predicted"/>
<comment type="caution">
    <text evidence="1">The sequence shown here is derived from an EMBL/GenBank/DDBJ whole genome shotgun (WGS) entry which is preliminary data.</text>
</comment>
<name>A0ABW5KCP3_9FLAO</name>
<sequence length="112" mass="12681">MVRIINYKRRESADGEFFVLEVSGGIEMVKSKTTGMYYATTKKATVTSTFDEETCISLIGMDMPGKIEKVECEPYEYTLQETGEILVLHHRNTYVPEETEAAVESRSHAFAD</sequence>
<accession>A0ABW5KCP3</accession>
<dbReference type="Proteomes" id="UP001597394">
    <property type="component" value="Unassembled WGS sequence"/>
</dbReference>
<evidence type="ECO:0000313" key="2">
    <source>
        <dbReference type="Proteomes" id="UP001597394"/>
    </source>
</evidence>
<reference evidence="2" key="1">
    <citation type="journal article" date="2019" name="Int. J. Syst. Evol. Microbiol.">
        <title>The Global Catalogue of Microorganisms (GCM) 10K type strain sequencing project: providing services to taxonomists for standard genome sequencing and annotation.</title>
        <authorList>
            <consortium name="The Broad Institute Genomics Platform"/>
            <consortium name="The Broad Institute Genome Sequencing Center for Infectious Disease"/>
            <person name="Wu L."/>
            <person name="Ma J."/>
        </authorList>
    </citation>
    <scope>NUCLEOTIDE SEQUENCE [LARGE SCALE GENOMIC DNA]</scope>
    <source>
        <strain evidence="2">KCTC 52204</strain>
    </source>
</reference>
<evidence type="ECO:0000313" key="1">
    <source>
        <dbReference type="EMBL" id="MFD2545442.1"/>
    </source>
</evidence>